<reference evidence="2" key="1">
    <citation type="journal article" date="2005" name="Nature">
        <title>The map-based sequence of the rice genome.</title>
        <authorList>
            <consortium name="International rice genome sequencing project (IRGSP)"/>
            <person name="Matsumoto T."/>
            <person name="Wu J."/>
            <person name="Kanamori H."/>
            <person name="Katayose Y."/>
            <person name="Fujisawa M."/>
            <person name="Namiki N."/>
            <person name="Mizuno H."/>
            <person name="Yamamoto K."/>
            <person name="Antonio B.A."/>
            <person name="Baba T."/>
            <person name="Sakata K."/>
            <person name="Nagamura Y."/>
            <person name="Aoki H."/>
            <person name="Arikawa K."/>
            <person name="Arita K."/>
            <person name="Bito T."/>
            <person name="Chiden Y."/>
            <person name="Fujitsuka N."/>
            <person name="Fukunaka R."/>
            <person name="Hamada M."/>
            <person name="Harada C."/>
            <person name="Hayashi A."/>
            <person name="Hijishita S."/>
            <person name="Honda M."/>
            <person name="Hosokawa S."/>
            <person name="Ichikawa Y."/>
            <person name="Idonuma A."/>
            <person name="Iijima M."/>
            <person name="Ikeda M."/>
            <person name="Ikeno M."/>
            <person name="Ito K."/>
            <person name="Ito S."/>
            <person name="Ito T."/>
            <person name="Ito Y."/>
            <person name="Ito Y."/>
            <person name="Iwabuchi A."/>
            <person name="Kamiya K."/>
            <person name="Karasawa W."/>
            <person name="Kurita K."/>
            <person name="Katagiri S."/>
            <person name="Kikuta A."/>
            <person name="Kobayashi H."/>
            <person name="Kobayashi N."/>
            <person name="Machita K."/>
            <person name="Maehara T."/>
            <person name="Masukawa M."/>
            <person name="Mizubayashi T."/>
            <person name="Mukai Y."/>
            <person name="Nagasaki H."/>
            <person name="Nagata Y."/>
            <person name="Naito S."/>
            <person name="Nakashima M."/>
            <person name="Nakama Y."/>
            <person name="Nakamichi Y."/>
            <person name="Nakamura M."/>
            <person name="Meguro A."/>
            <person name="Negishi M."/>
            <person name="Ohta I."/>
            <person name="Ohta T."/>
            <person name="Okamoto M."/>
            <person name="Ono N."/>
            <person name="Saji S."/>
            <person name="Sakaguchi M."/>
            <person name="Sakai K."/>
            <person name="Shibata M."/>
            <person name="Shimokawa T."/>
            <person name="Song J."/>
            <person name="Takazaki Y."/>
            <person name="Terasawa K."/>
            <person name="Tsugane M."/>
            <person name="Tsuji K."/>
            <person name="Ueda S."/>
            <person name="Waki K."/>
            <person name="Yamagata H."/>
            <person name="Yamamoto M."/>
            <person name="Yamamoto S."/>
            <person name="Yamane H."/>
            <person name="Yoshiki S."/>
            <person name="Yoshihara R."/>
            <person name="Yukawa K."/>
            <person name="Zhong H."/>
            <person name="Yano M."/>
            <person name="Yuan Q."/>
            <person name="Ouyang S."/>
            <person name="Liu J."/>
            <person name="Jones K.M."/>
            <person name="Gansberger K."/>
            <person name="Moffat K."/>
            <person name="Hill J."/>
            <person name="Bera J."/>
            <person name="Fadrosh D."/>
            <person name="Jin S."/>
            <person name="Johri S."/>
            <person name="Kim M."/>
            <person name="Overton L."/>
            <person name="Reardon M."/>
            <person name="Tsitrin T."/>
            <person name="Vuong H."/>
            <person name="Weaver B."/>
            <person name="Ciecko A."/>
            <person name="Tallon L."/>
            <person name="Jackson J."/>
            <person name="Pai G."/>
            <person name="Aken S.V."/>
            <person name="Utterback T."/>
            <person name="Reidmuller S."/>
            <person name="Feldblyum T."/>
            <person name="Hsiao J."/>
            <person name="Zismann V."/>
            <person name="Iobst S."/>
            <person name="de Vazeille A.R."/>
            <person name="Buell C.R."/>
            <person name="Ying K."/>
            <person name="Li Y."/>
            <person name="Lu T."/>
            <person name="Huang Y."/>
            <person name="Zhao Q."/>
            <person name="Feng Q."/>
            <person name="Zhang L."/>
            <person name="Zhu J."/>
            <person name="Weng Q."/>
            <person name="Mu J."/>
            <person name="Lu Y."/>
            <person name="Fan D."/>
            <person name="Liu Y."/>
            <person name="Guan J."/>
            <person name="Zhang Y."/>
            <person name="Yu S."/>
            <person name="Liu X."/>
            <person name="Zhang Y."/>
            <person name="Hong G."/>
            <person name="Han B."/>
            <person name="Choisne N."/>
            <person name="Demange N."/>
            <person name="Orjeda G."/>
            <person name="Samain S."/>
            <person name="Cattolico L."/>
            <person name="Pelletier E."/>
            <person name="Couloux A."/>
            <person name="Segurens B."/>
            <person name="Wincker P."/>
            <person name="D'Hont A."/>
            <person name="Scarpelli C."/>
            <person name="Weissenbach J."/>
            <person name="Salanoubat M."/>
            <person name="Quetier F."/>
            <person name="Yu Y."/>
            <person name="Kim H.R."/>
            <person name="Rambo T."/>
            <person name="Currie J."/>
            <person name="Collura K."/>
            <person name="Luo M."/>
            <person name="Yang T."/>
            <person name="Ammiraju J.S.S."/>
            <person name="Engler F."/>
            <person name="Soderlund C."/>
            <person name="Wing R.A."/>
            <person name="Palmer L.E."/>
            <person name="de la Bastide M."/>
            <person name="Spiegel L."/>
            <person name="Nascimento L."/>
            <person name="Zutavern T."/>
            <person name="O'Shaughnessy A."/>
            <person name="Dike S."/>
            <person name="Dedhia N."/>
            <person name="Preston R."/>
            <person name="Balija V."/>
            <person name="McCombie W.R."/>
            <person name="Chow T."/>
            <person name="Chen H."/>
            <person name="Chung M."/>
            <person name="Chen C."/>
            <person name="Shaw J."/>
            <person name="Wu H."/>
            <person name="Hsiao K."/>
            <person name="Chao Y."/>
            <person name="Chu M."/>
            <person name="Cheng C."/>
            <person name="Hour A."/>
            <person name="Lee P."/>
            <person name="Lin S."/>
            <person name="Lin Y."/>
            <person name="Liou J."/>
            <person name="Liu S."/>
            <person name="Hsing Y."/>
            <person name="Raghuvanshi S."/>
            <person name="Mohanty A."/>
            <person name="Bharti A.K."/>
            <person name="Gaur A."/>
            <person name="Gupta V."/>
            <person name="Kumar D."/>
            <person name="Ravi V."/>
            <person name="Vij S."/>
            <person name="Kapur A."/>
            <person name="Khurana P."/>
            <person name="Khurana P."/>
            <person name="Khurana J.P."/>
            <person name="Tyagi A.K."/>
            <person name="Gaikwad K."/>
            <person name="Singh A."/>
            <person name="Dalal V."/>
            <person name="Srivastava S."/>
            <person name="Dixit A."/>
            <person name="Pal A.K."/>
            <person name="Ghazi I.A."/>
            <person name="Yadav M."/>
            <person name="Pandit A."/>
            <person name="Bhargava A."/>
            <person name="Sureshbabu K."/>
            <person name="Batra K."/>
            <person name="Sharma T.R."/>
            <person name="Mohapatra T."/>
            <person name="Singh N.K."/>
            <person name="Messing J."/>
            <person name="Nelson A.B."/>
            <person name="Fuks G."/>
            <person name="Kavchok S."/>
            <person name="Keizer G."/>
            <person name="Linton E."/>
            <person name="Llaca V."/>
            <person name="Song R."/>
            <person name="Tanyolac B."/>
            <person name="Young S."/>
            <person name="Ho-Il K."/>
            <person name="Hahn J.H."/>
            <person name="Sangsakoo G."/>
            <person name="Vanavichit A."/>
            <person name="de Mattos Luiz.A.T."/>
            <person name="Zimmer P.D."/>
            <person name="Malone G."/>
            <person name="Dellagostin O."/>
            <person name="de Oliveira A.C."/>
            <person name="Bevan M."/>
            <person name="Bancroft I."/>
            <person name="Minx P."/>
            <person name="Cordum H."/>
            <person name="Wilson R."/>
            <person name="Cheng Z."/>
            <person name="Jin W."/>
            <person name="Jiang J."/>
            <person name="Leong S.A."/>
            <person name="Iwama H."/>
            <person name="Gojobori T."/>
            <person name="Itoh T."/>
            <person name="Niimura Y."/>
            <person name="Fujii Y."/>
            <person name="Habara T."/>
            <person name="Sakai H."/>
            <person name="Sato Y."/>
            <person name="Wilson G."/>
            <person name="Kumar K."/>
            <person name="McCouch S."/>
            <person name="Juretic N."/>
            <person name="Hoen D."/>
            <person name="Wright S."/>
            <person name="Bruskiewich R."/>
            <person name="Bureau T."/>
            <person name="Miyao A."/>
            <person name="Hirochika H."/>
            <person name="Nishikawa T."/>
            <person name="Kadowaki K."/>
            <person name="Sugiura M."/>
            <person name="Burr B."/>
            <person name="Sasaki T."/>
        </authorList>
    </citation>
    <scope>NUCLEOTIDE SEQUENCE [LARGE SCALE GENOMIC DNA]</scope>
    <source>
        <strain evidence="2">cv. Nipponbare</strain>
    </source>
</reference>
<reference evidence="2" key="2">
    <citation type="journal article" date="2008" name="Nucleic Acids Res.">
        <title>The rice annotation project database (RAP-DB): 2008 update.</title>
        <authorList>
            <consortium name="The rice annotation project (RAP)"/>
        </authorList>
    </citation>
    <scope>GENOME REANNOTATION</scope>
    <source>
        <strain evidence="2">cv. Nipponbare</strain>
    </source>
</reference>
<organism evidence="1 2">
    <name type="scientific">Oryza sativa subsp. japonica</name>
    <name type="common">Rice</name>
    <dbReference type="NCBI Taxonomy" id="39947"/>
    <lineage>
        <taxon>Eukaryota</taxon>
        <taxon>Viridiplantae</taxon>
        <taxon>Streptophyta</taxon>
        <taxon>Embryophyta</taxon>
        <taxon>Tracheophyta</taxon>
        <taxon>Spermatophyta</taxon>
        <taxon>Magnoliopsida</taxon>
        <taxon>Liliopsida</taxon>
        <taxon>Poales</taxon>
        <taxon>Poaceae</taxon>
        <taxon>BOP clade</taxon>
        <taxon>Oryzoideae</taxon>
        <taxon>Oryzeae</taxon>
        <taxon>Oryzinae</taxon>
        <taxon>Oryza</taxon>
        <taxon>Oryza sativa</taxon>
    </lineage>
</organism>
<name>Q6YTN9_ORYSJ</name>
<dbReference type="Proteomes" id="UP000000763">
    <property type="component" value="Chromosome 8"/>
</dbReference>
<sequence>MSYGYGVPIISTYRALPCRCRSRAAAKSHHHHCIAAARCSVATLSSCSRIPKLYITIAVYDGGQVPTGSSHRRCDATAIRQLEDEVAPCLLEQFKENMEFMRTMNDVFTWRFEGPYYMAMEQKVPDDGCVLHERTQCFSMLMLLVQMINTFT</sequence>
<evidence type="ECO:0000313" key="1">
    <source>
        <dbReference type="EMBL" id="BAD03927.1"/>
    </source>
</evidence>
<dbReference type="EMBL" id="AP005933">
    <property type="protein sequence ID" value="BAD03927.1"/>
    <property type="molecule type" value="Genomic_DNA"/>
</dbReference>
<evidence type="ECO:0000313" key="2">
    <source>
        <dbReference type="Proteomes" id="UP000000763"/>
    </source>
</evidence>
<accession>Q6YTN9</accession>
<gene>
    <name evidence="1" type="primary">P0674B07.36</name>
</gene>
<protein>
    <submittedName>
        <fullName evidence="1">Uncharacterized protein</fullName>
    </submittedName>
</protein>
<dbReference type="AlphaFoldDB" id="Q6YTN9"/>
<proteinExistence type="predicted"/>